<evidence type="ECO:0000313" key="2">
    <source>
        <dbReference type="EMBL" id="SMQ48395.1"/>
    </source>
</evidence>
<feature type="compositionally biased region" description="Basic and acidic residues" evidence="1">
    <location>
        <begin position="49"/>
        <end position="69"/>
    </location>
</feature>
<proteinExistence type="predicted"/>
<accession>A0A1X7RLU4</accession>
<protein>
    <recommendedName>
        <fullName evidence="4">Histone chaperone domain-containing protein</fullName>
    </recommendedName>
</protein>
<dbReference type="EMBL" id="LT853694">
    <property type="protein sequence ID" value="SMQ48395.1"/>
    <property type="molecule type" value="Genomic_DNA"/>
</dbReference>
<dbReference type="Proteomes" id="UP000215127">
    <property type="component" value="Chromosome 3"/>
</dbReference>
<evidence type="ECO:0008006" key="4">
    <source>
        <dbReference type="Google" id="ProtNLM"/>
    </source>
</evidence>
<keyword evidence="3" id="KW-1185">Reference proteome</keyword>
<reference evidence="2 3" key="1">
    <citation type="submission" date="2016-06" db="EMBL/GenBank/DDBJ databases">
        <authorList>
            <person name="Kjaerup R.B."/>
            <person name="Dalgaard T.S."/>
            <person name="Juul-Madsen H.R."/>
        </authorList>
    </citation>
    <scope>NUCLEOTIDE SEQUENCE [LARGE SCALE GENOMIC DNA]</scope>
</reference>
<sequence>MSDNEVPTGSVTNDDYVSRPGQKDTIPVQSDDAGVEDPIDAETADSDATLEKDEQAAMDKSNIIDERTRGAAKQKGAYTEPGDEEGLPGAEDGTSSGAAQ</sequence>
<dbReference type="AlphaFoldDB" id="A0A1X7RLU4"/>
<name>A0A1X7RLU4_ZYMT9</name>
<evidence type="ECO:0000256" key="1">
    <source>
        <dbReference type="SAM" id="MobiDB-lite"/>
    </source>
</evidence>
<feature type="compositionally biased region" description="Acidic residues" evidence="1">
    <location>
        <begin position="33"/>
        <end position="45"/>
    </location>
</feature>
<feature type="region of interest" description="Disordered" evidence="1">
    <location>
        <begin position="1"/>
        <end position="100"/>
    </location>
</feature>
<feature type="compositionally biased region" description="Polar residues" evidence="1">
    <location>
        <begin position="1"/>
        <end position="15"/>
    </location>
</feature>
<evidence type="ECO:0000313" key="3">
    <source>
        <dbReference type="Proteomes" id="UP000215127"/>
    </source>
</evidence>
<gene>
    <name evidence="2" type="ORF">ZT3D7_G3544</name>
</gene>
<organism evidence="2 3">
    <name type="scientific">Zymoseptoria tritici (strain ST99CH_3D7)</name>
    <dbReference type="NCBI Taxonomy" id="1276538"/>
    <lineage>
        <taxon>Eukaryota</taxon>
        <taxon>Fungi</taxon>
        <taxon>Dikarya</taxon>
        <taxon>Ascomycota</taxon>
        <taxon>Pezizomycotina</taxon>
        <taxon>Dothideomycetes</taxon>
        <taxon>Dothideomycetidae</taxon>
        <taxon>Mycosphaerellales</taxon>
        <taxon>Mycosphaerellaceae</taxon>
        <taxon>Zymoseptoria</taxon>
    </lineage>
</organism>